<accession>A0A6A5UQ69</accession>
<feature type="domain" description="SGNH hydrolase-type esterase" evidence="1">
    <location>
        <begin position="76"/>
        <end position="218"/>
    </location>
</feature>
<evidence type="ECO:0000313" key="2">
    <source>
        <dbReference type="EMBL" id="KAF1966089.1"/>
    </source>
</evidence>
<dbReference type="GO" id="GO:0004622">
    <property type="term" value="F:phosphatidylcholine lysophospholipase activity"/>
    <property type="evidence" value="ECO:0007669"/>
    <property type="project" value="TreeGrafter"/>
</dbReference>
<gene>
    <name evidence="2" type="ORF">BU23DRAFT_385621</name>
</gene>
<feature type="non-terminal residue" evidence="2">
    <location>
        <position position="1"/>
    </location>
</feature>
<dbReference type="InterPro" id="IPR051532">
    <property type="entry name" value="Ester_Hydrolysis_Enzymes"/>
</dbReference>
<name>A0A6A5UQ69_9PLEO</name>
<protein>
    <submittedName>
        <fullName evidence="2">SGNH hydrolase</fullName>
    </submittedName>
</protein>
<dbReference type="InterPro" id="IPR013830">
    <property type="entry name" value="SGNH_hydro"/>
</dbReference>
<proteinExistence type="predicted"/>
<keyword evidence="3" id="KW-1185">Reference proteome</keyword>
<dbReference type="OrthoDB" id="2119228at2759"/>
<dbReference type="PANTHER" id="PTHR30383">
    <property type="entry name" value="THIOESTERASE 1/PROTEASE 1/LYSOPHOSPHOLIPASE L1"/>
    <property type="match status" value="1"/>
</dbReference>
<reference evidence="2" key="1">
    <citation type="journal article" date="2020" name="Stud. Mycol.">
        <title>101 Dothideomycetes genomes: a test case for predicting lifestyles and emergence of pathogens.</title>
        <authorList>
            <person name="Haridas S."/>
            <person name="Albert R."/>
            <person name="Binder M."/>
            <person name="Bloem J."/>
            <person name="Labutti K."/>
            <person name="Salamov A."/>
            <person name="Andreopoulos B."/>
            <person name="Baker S."/>
            <person name="Barry K."/>
            <person name="Bills G."/>
            <person name="Bluhm B."/>
            <person name="Cannon C."/>
            <person name="Castanera R."/>
            <person name="Culley D."/>
            <person name="Daum C."/>
            <person name="Ezra D."/>
            <person name="Gonzalez J."/>
            <person name="Henrissat B."/>
            <person name="Kuo A."/>
            <person name="Liang C."/>
            <person name="Lipzen A."/>
            <person name="Lutzoni F."/>
            <person name="Magnuson J."/>
            <person name="Mondo S."/>
            <person name="Nolan M."/>
            <person name="Ohm R."/>
            <person name="Pangilinan J."/>
            <person name="Park H.-J."/>
            <person name="Ramirez L."/>
            <person name="Alfaro M."/>
            <person name="Sun H."/>
            <person name="Tritt A."/>
            <person name="Yoshinaga Y."/>
            <person name="Zwiers L.-H."/>
            <person name="Turgeon B."/>
            <person name="Goodwin S."/>
            <person name="Spatafora J."/>
            <person name="Crous P."/>
            <person name="Grigoriev I."/>
        </authorList>
    </citation>
    <scope>NUCLEOTIDE SEQUENCE</scope>
    <source>
        <strain evidence="2">CBS 107.79</strain>
    </source>
</reference>
<evidence type="ECO:0000313" key="3">
    <source>
        <dbReference type="Proteomes" id="UP000800036"/>
    </source>
</evidence>
<keyword evidence="2" id="KW-0378">Hydrolase</keyword>
<sequence length="234" mass="25134">SALGLLGFASIAAAAPLHTRADAATTVRVMPFGASIVEITCWRAYLWKKLHDAGISNTDFVGSHATPSAGCTLAGAPVPFDADNEGHSGAKVTDYASQSTLPHWLSSANPNVILMHVGTNDAAANISTAKVFAAYDTLISQMRAQNPRVTLVASKLIPIDPALFGQFVVDRLNEYNFAMEGWVKRTSTAQSEIVLVDMVTGFDYKTMTREGEHPNEKGDVFMAERFFPAVKDAL</sequence>
<organism evidence="2 3">
    <name type="scientific">Bimuria novae-zelandiae CBS 107.79</name>
    <dbReference type="NCBI Taxonomy" id="1447943"/>
    <lineage>
        <taxon>Eukaryota</taxon>
        <taxon>Fungi</taxon>
        <taxon>Dikarya</taxon>
        <taxon>Ascomycota</taxon>
        <taxon>Pezizomycotina</taxon>
        <taxon>Dothideomycetes</taxon>
        <taxon>Pleosporomycetidae</taxon>
        <taxon>Pleosporales</taxon>
        <taxon>Massarineae</taxon>
        <taxon>Didymosphaeriaceae</taxon>
        <taxon>Bimuria</taxon>
    </lineage>
</organism>
<dbReference type="InterPro" id="IPR036514">
    <property type="entry name" value="SGNH_hydro_sf"/>
</dbReference>
<dbReference type="Gene3D" id="3.40.50.1110">
    <property type="entry name" value="SGNH hydrolase"/>
    <property type="match status" value="1"/>
</dbReference>
<dbReference type="SUPFAM" id="SSF52266">
    <property type="entry name" value="SGNH hydrolase"/>
    <property type="match status" value="1"/>
</dbReference>
<evidence type="ECO:0000259" key="1">
    <source>
        <dbReference type="Pfam" id="PF13472"/>
    </source>
</evidence>
<dbReference type="EMBL" id="ML976751">
    <property type="protein sequence ID" value="KAF1966089.1"/>
    <property type="molecule type" value="Genomic_DNA"/>
</dbReference>
<dbReference type="CDD" id="cd01833">
    <property type="entry name" value="XynB_like"/>
    <property type="match status" value="1"/>
</dbReference>
<feature type="non-terminal residue" evidence="2">
    <location>
        <position position="234"/>
    </location>
</feature>
<dbReference type="AlphaFoldDB" id="A0A6A5UQ69"/>
<dbReference type="PANTHER" id="PTHR30383:SF2">
    <property type="entry name" value="CELLULOSE-BINDING PROTEIN"/>
    <property type="match status" value="1"/>
</dbReference>
<dbReference type="Proteomes" id="UP000800036">
    <property type="component" value="Unassembled WGS sequence"/>
</dbReference>
<dbReference type="Pfam" id="PF13472">
    <property type="entry name" value="Lipase_GDSL_2"/>
    <property type="match status" value="1"/>
</dbReference>